<comment type="caution">
    <text evidence="1">The sequence shown here is derived from an EMBL/GenBank/DDBJ whole genome shotgun (WGS) entry which is preliminary data.</text>
</comment>
<dbReference type="InterPro" id="IPR007351">
    <property type="entry name" value="YjbR"/>
</dbReference>
<sequence>MIATSIKDVQMNQQAIELFLSTLAGAQAEFPFGPEAKVYKVMGKMFALVTQDETPTRITLKATPVDVDILVDEYEAISRGYHMNKRHWITVTLSDELSGAMLNDLMVRSYDLVVSGLTKAQQAALKV</sequence>
<gene>
    <name evidence="1" type="ORF">VST7929_01532</name>
</gene>
<evidence type="ECO:0000313" key="1">
    <source>
        <dbReference type="EMBL" id="CAH0533661.1"/>
    </source>
</evidence>
<organism evidence="1 2">
    <name type="scientific">Vibrio stylophorae</name>
    <dbReference type="NCBI Taxonomy" id="659351"/>
    <lineage>
        <taxon>Bacteria</taxon>
        <taxon>Pseudomonadati</taxon>
        <taxon>Pseudomonadota</taxon>
        <taxon>Gammaproteobacteria</taxon>
        <taxon>Vibrionales</taxon>
        <taxon>Vibrionaceae</taxon>
        <taxon>Vibrio</taxon>
    </lineage>
</organism>
<dbReference type="InterPro" id="IPR058532">
    <property type="entry name" value="YjbR/MT2646/Rv2570-like"/>
</dbReference>
<dbReference type="PANTHER" id="PTHR35145:SF1">
    <property type="entry name" value="CYTOPLASMIC PROTEIN"/>
    <property type="match status" value="1"/>
</dbReference>
<evidence type="ECO:0008006" key="3">
    <source>
        <dbReference type="Google" id="ProtNLM"/>
    </source>
</evidence>
<evidence type="ECO:0000313" key="2">
    <source>
        <dbReference type="Proteomes" id="UP000838672"/>
    </source>
</evidence>
<name>A0ABM8ZTM7_9VIBR</name>
<dbReference type="PANTHER" id="PTHR35145">
    <property type="entry name" value="CYTOPLASMIC PROTEIN-RELATED"/>
    <property type="match status" value="1"/>
</dbReference>
<dbReference type="SUPFAM" id="SSF142906">
    <property type="entry name" value="YjbR-like"/>
    <property type="match status" value="1"/>
</dbReference>
<protein>
    <recommendedName>
        <fullName evidence="3">MmcQ/YjbR family DNA-binding protein</fullName>
    </recommendedName>
</protein>
<dbReference type="Pfam" id="PF04237">
    <property type="entry name" value="YjbR"/>
    <property type="match status" value="1"/>
</dbReference>
<dbReference type="Proteomes" id="UP000838672">
    <property type="component" value="Unassembled WGS sequence"/>
</dbReference>
<reference evidence="1" key="1">
    <citation type="submission" date="2021-11" db="EMBL/GenBank/DDBJ databases">
        <authorList>
            <person name="Rodrigo-Torres L."/>
            <person name="Arahal R. D."/>
            <person name="Lucena T."/>
        </authorList>
    </citation>
    <scope>NUCLEOTIDE SEQUENCE</scope>
    <source>
        <strain evidence="1">CECT 7929</strain>
    </source>
</reference>
<keyword evidence="2" id="KW-1185">Reference proteome</keyword>
<proteinExistence type="predicted"/>
<accession>A0ABM8ZTM7</accession>
<dbReference type="Gene3D" id="3.90.1150.30">
    <property type="match status" value="1"/>
</dbReference>
<dbReference type="InterPro" id="IPR038056">
    <property type="entry name" value="YjbR-like_sf"/>
</dbReference>
<dbReference type="EMBL" id="CAKLDI010000001">
    <property type="protein sequence ID" value="CAH0533661.1"/>
    <property type="molecule type" value="Genomic_DNA"/>
</dbReference>